<accession>A0A8K1DBQ9</accession>
<evidence type="ECO:0000313" key="2">
    <source>
        <dbReference type="Proteomes" id="UP000796761"/>
    </source>
</evidence>
<sequence length="86" mass="9846">MPEKRPFERLPADVSPLNYGLCLKPDLIDFTFEGKLEAAVQAQCCTESRVLEKIKKLFFKRSNPIVKVTLSAIWTAQNPERFGFID</sequence>
<dbReference type="AlphaFoldDB" id="A0A8K1DBQ9"/>
<dbReference type="InterPro" id="IPR042097">
    <property type="entry name" value="Aminopeptidase_N-like_N_sf"/>
</dbReference>
<name>A0A8K1DBQ9_9PASS</name>
<dbReference type="OrthoDB" id="9948117at2759"/>
<dbReference type="EMBL" id="SWJQ01001633">
    <property type="protein sequence ID" value="TRZ07771.1"/>
    <property type="molecule type" value="Genomic_DNA"/>
</dbReference>
<gene>
    <name evidence="1" type="ORF">HGM15179_019334</name>
</gene>
<evidence type="ECO:0000313" key="1">
    <source>
        <dbReference type="EMBL" id="TRZ07771.1"/>
    </source>
</evidence>
<dbReference type="Proteomes" id="UP000796761">
    <property type="component" value="Unassembled WGS sequence"/>
</dbReference>
<dbReference type="Gene3D" id="2.60.40.1730">
    <property type="entry name" value="tricorn interacting facor f3 domain"/>
    <property type="match status" value="1"/>
</dbReference>
<proteinExistence type="predicted"/>
<organism evidence="1 2">
    <name type="scientific">Zosterops borbonicus</name>
    <dbReference type="NCBI Taxonomy" id="364589"/>
    <lineage>
        <taxon>Eukaryota</taxon>
        <taxon>Metazoa</taxon>
        <taxon>Chordata</taxon>
        <taxon>Craniata</taxon>
        <taxon>Vertebrata</taxon>
        <taxon>Euteleostomi</taxon>
        <taxon>Archelosauria</taxon>
        <taxon>Archosauria</taxon>
        <taxon>Dinosauria</taxon>
        <taxon>Saurischia</taxon>
        <taxon>Theropoda</taxon>
        <taxon>Coelurosauria</taxon>
        <taxon>Aves</taxon>
        <taxon>Neognathae</taxon>
        <taxon>Neoaves</taxon>
        <taxon>Telluraves</taxon>
        <taxon>Australaves</taxon>
        <taxon>Passeriformes</taxon>
        <taxon>Sylvioidea</taxon>
        <taxon>Zosteropidae</taxon>
        <taxon>Zosterops</taxon>
    </lineage>
</organism>
<reference evidence="1" key="1">
    <citation type="submission" date="2019-04" db="EMBL/GenBank/DDBJ databases">
        <title>Genome assembly of Zosterops borbonicus 15179.</title>
        <authorList>
            <person name="Leroy T."/>
            <person name="Anselmetti Y."/>
            <person name="Tilak M.-K."/>
            <person name="Nabholz B."/>
        </authorList>
    </citation>
    <scope>NUCLEOTIDE SEQUENCE</scope>
    <source>
        <strain evidence="1">HGM_15179</strain>
        <tissue evidence="1">Muscle</tissue>
    </source>
</reference>
<comment type="caution">
    <text evidence="1">The sequence shown here is derived from an EMBL/GenBank/DDBJ whole genome shotgun (WGS) entry which is preliminary data.</text>
</comment>
<keyword evidence="2" id="KW-1185">Reference proteome</keyword>
<protein>
    <submittedName>
        <fullName evidence="1">Uncharacterized protein</fullName>
    </submittedName>
</protein>